<dbReference type="STRING" id="97972.A0A2V1E049"/>
<protein>
    <recommendedName>
        <fullName evidence="6">Xylanolytic transcriptional activator regulatory domain-containing protein</fullName>
    </recommendedName>
</protein>
<evidence type="ECO:0000256" key="5">
    <source>
        <dbReference type="ARBA" id="ARBA00023242"/>
    </source>
</evidence>
<dbReference type="CDD" id="cd12148">
    <property type="entry name" value="fungal_TF_MHR"/>
    <property type="match status" value="1"/>
</dbReference>
<reference evidence="7 8" key="1">
    <citation type="journal article" date="2018" name="Sci. Rep.">
        <title>Comparative genomics provides insights into the lifestyle and reveals functional heterogeneity of dark septate endophytic fungi.</title>
        <authorList>
            <person name="Knapp D.G."/>
            <person name="Nemeth J.B."/>
            <person name="Barry K."/>
            <person name="Hainaut M."/>
            <person name="Henrissat B."/>
            <person name="Johnson J."/>
            <person name="Kuo A."/>
            <person name="Lim J.H.P."/>
            <person name="Lipzen A."/>
            <person name="Nolan M."/>
            <person name="Ohm R.A."/>
            <person name="Tamas L."/>
            <person name="Grigoriev I.V."/>
            <person name="Spatafora J.W."/>
            <person name="Nagy L.G."/>
            <person name="Kovacs G.M."/>
        </authorList>
    </citation>
    <scope>NUCLEOTIDE SEQUENCE [LARGE SCALE GENOMIC DNA]</scope>
    <source>
        <strain evidence="7 8">DSE2036</strain>
    </source>
</reference>
<dbReference type="Pfam" id="PF04082">
    <property type="entry name" value="Fungal_trans"/>
    <property type="match status" value="1"/>
</dbReference>
<dbReference type="OrthoDB" id="3362851at2759"/>
<dbReference type="GO" id="GO:0005634">
    <property type="term" value="C:nucleus"/>
    <property type="evidence" value="ECO:0007669"/>
    <property type="project" value="UniProtKB-SubCell"/>
</dbReference>
<evidence type="ECO:0000313" key="7">
    <source>
        <dbReference type="EMBL" id="PVI03656.1"/>
    </source>
</evidence>
<organism evidence="7 8">
    <name type="scientific">Periconia macrospinosa</name>
    <dbReference type="NCBI Taxonomy" id="97972"/>
    <lineage>
        <taxon>Eukaryota</taxon>
        <taxon>Fungi</taxon>
        <taxon>Dikarya</taxon>
        <taxon>Ascomycota</taxon>
        <taxon>Pezizomycotina</taxon>
        <taxon>Dothideomycetes</taxon>
        <taxon>Pleosporomycetidae</taxon>
        <taxon>Pleosporales</taxon>
        <taxon>Massarineae</taxon>
        <taxon>Periconiaceae</taxon>
        <taxon>Periconia</taxon>
    </lineage>
</organism>
<dbReference type="GO" id="GO:0003677">
    <property type="term" value="F:DNA binding"/>
    <property type="evidence" value="ECO:0007669"/>
    <property type="project" value="InterPro"/>
</dbReference>
<dbReference type="Proteomes" id="UP000244855">
    <property type="component" value="Unassembled WGS sequence"/>
</dbReference>
<dbReference type="PANTHER" id="PTHR47338:SF10">
    <property type="entry name" value="TRANSCRIPTION FACTOR DOMAIN-CONTAINING PROTEIN-RELATED"/>
    <property type="match status" value="1"/>
</dbReference>
<accession>A0A2V1E049</accession>
<evidence type="ECO:0000256" key="4">
    <source>
        <dbReference type="ARBA" id="ARBA00023163"/>
    </source>
</evidence>
<feature type="domain" description="Xylanolytic transcriptional activator regulatory" evidence="6">
    <location>
        <begin position="123"/>
        <end position="204"/>
    </location>
</feature>
<sequence length="470" mass="54330">MLTLFRVWRSLRVLDSKAQTRLEEYFGIVQDANPIYSQERFLSRYRDSLCDPSLVSTIAAVTSKLTRSMSAQESAAIDSRLDALLSSTVVQENLFTDVPSLDQYRKSCILAFYEFHQFPGHQSWVRIGTLTRMALRLGIDRLENLHNLVPEWRNLDEEDMNEWRAIWWCIYRLDSYSNLSSGTPCLIIEKSIATTLLLRNSYEVMHADAPPRVLLSAYSKCPWELLPIIVQYPNTLYGNIHNTALIIMRQVAKITRAAQFRVIREMQGKISEVERRLSALRLALPPNWLNPKRNAFSQEAHSDHHARLVTVLFLLFSRLALAILSCNGEPEETWLLRWQQVLETCQDIASIATQWNSLFCVKVDPAVSFIIFTALVFLDLHEKSTSISSLTVQSQIRHDKTVLRLQLTQFATLWTLPRLLNLSYATFSESIQGPLTDQQIRSILLRFEAPLHPRWLQFLSHPQEYFDNCQ</sequence>
<name>A0A2V1E049_9PLEO</name>
<dbReference type="SMART" id="SM00906">
    <property type="entry name" value="Fungal_trans"/>
    <property type="match status" value="1"/>
</dbReference>
<dbReference type="AlphaFoldDB" id="A0A2V1E049"/>
<evidence type="ECO:0000256" key="2">
    <source>
        <dbReference type="ARBA" id="ARBA00022723"/>
    </source>
</evidence>
<dbReference type="EMBL" id="KZ805329">
    <property type="protein sequence ID" value="PVI03656.1"/>
    <property type="molecule type" value="Genomic_DNA"/>
</dbReference>
<keyword evidence="5" id="KW-0539">Nucleus</keyword>
<evidence type="ECO:0000256" key="3">
    <source>
        <dbReference type="ARBA" id="ARBA00023015"/>
    </source>
</evidence>
<dbReference type="GO" id="GO:0008270">
    <property type="term" value="F:zinc ion binding"/>
    <property type="evidence" value="ECO:0007669"/>
    <property type="project" value="InterPro"/>
</dbReference>
<keyword evidence="2" id="KW-0479">Metal-binding</keyword>
<evidence type="ECO:0000259" key="6">
    <source>
        <dbReference type="SMART" id="SM00906"/>
    </source>
</evidence>
<dbReference type="PANTHER" id="PTHR47338">
    <property type="entry name" value="ZN(II)2CYS6 TRANSCRIPTION FACTOR (EUROFUNG)-RELATED"/>
    <property type="match status" value="1"/>
</dbReference>
<evidence type="ECO:0000256" key="1">
    <source>
        <dbReference type="ARBA" id="ARBA00004123"/>
    </source>
</evidence>
<gene>
    <name evidence="7" type="ORF">DM02DRAFT_716743</name>
</gene>
<dbReference type="GO" id="GO:0006351">
    <property type="term" value="P:DNA-templated transcription"/>
    <property type="evidence" value="ECO:0007669"/>
    <property type="project" value="InterPro"/>
</dbReference>
<keyword evidence="3" id="KW-0805">Transcription regulation</keyword>
<dbReference type="InterPro" id="IPR007219">
    <property type="entry name" value="XnlR_reg_dom"/>
</dbReference>
<dbReference type="GO" id="GO:0000981">
    <property type="term" value="F:DNA-binding transcription factor activity, RNA polymerase II-specific"/>
    <property type="evidence" value="ECO:0007669"/>
    <property type="project" value="InterPro"/>
</dbReference>
<comment type="subcellular location">
    <subcellularLocation>
        <location evidence="1">Nucleus</location>
    </subcellularLocation>
</comment>
<keyword evidence="8" id="KW-1185">Reference proteome</keyword>
<dbReference type="InterPro" id="IPR050815">
    <property type="entry name" value="TF_fung"/>
</dbReference>
<keyword evidence="4" id="KW-0804">Transcription</keyword>
<evidence type="ECO:0000313" key="8">
    <source>
        <dbReference type="Proteomes" id="UP000244855"/>
    </source>
</evidence>
<proteinExistence type="predicted"/>